<gene>
    <name evidence="2" type="ORF">EE52_0215835</name>
</gene>
<dbReference type="RefSeq" id="WP_044301086.1">
    <property type="nucleotide sequence ID" value="NZ_CAEUHN010000012.1"/>
</dbReference>
<comment type="caution">
    <text evidence="2">The sequence shown here is derived from an EMBL/GenBank/DDBJ whole genome shotgun (WGS) entry which is preliminary data.</text>
</comment>
<dbReference type="AlphaFoldDB" id="A0A0I9S7V4"/>
<organism evidence="2">
    <name type="scientific">Bacteroides fragilis</name>
    <dbReference type="NCBI Taxonomy" id="817"/>
    <lineage>
        <taxon>Bacteria</taxon>
        <taxon>Pseudomonadati</taxon>
        <taxon>Bacteroidota</taxon>
        <taxon>Bacteroidia</taxon>
        <taxon>Bacteroidales</taxon>
        <taxon>Bacteroidaceae</taxon>
        <taxon>Bacteroides</taxon>
    </lineage>
</organism>
<dbReference type="SUPFAM" id="SSF88697">
    <property type="entry name" value="PUA domain-like"/>
    <property type="match status" value="1"/>
</dbReference>
<protein>
    <recommendedName>
        <fullName evidence="1">ASCH domain-containing protein</fullName>
    </recommendedName>
</protein>
<accession>A0A0I9S7V4</accession>
<proteinExistence type="predicted"/>
<dbReference type="InterPro" id="IPR015947">
    <property type="entry name" value="PUA-like_sf"/>
</dbReference>
<sequence length="129" mass="14831">MNILTLSIKQKYFDEILSGTKTHEYREIRPTNAKKYITYLCGGKEYKVDEELPEEGEVELKPIKYDAIKLLTGAYSGKRPYIIVEVKNAEAVILTDEDGNDIVYPYQGEEYLAAQMDYTLGEVLEKHID</sequence>
<feature type="domain" description="ASCH" evidence="1">
    <location>
        <begin position="6"/>
        <end position="88"/>
    </location>
</feature>
<dbReference type="PATRIC" id="fig|817.53.peg.3269"/>
<evidence type="ECO:0000313" key="2">
    <source>
        <dbReference type="EMBL" id="KFX73897.1"/>
    </source>
</evidence>
<evidence type="ECO:0000259" key="1">
    <source>
        <dbReference type="Pfam" id="PF04266"/>
    </source>
</evidence>
<reference evidence="2" key="1">
    <citation type="book" date="2014" name="THE 24TH EUROPEAN CONGRESS OF CLINICAL MICROBIOLOGY AND INFECTIOUS DISEASES" publisher="ECCMID 2014" city="Barcelona, Spain">
        <title>Identification of resistance genes in three multidrug-resistant Bacteroides fragilis isolates by whole genome sequencing.</title>
        <editorList>
            <person name="Unknown"/>
            <person name="A."/>
        </editorList>
        <authorList>
            <person name="Sydenham T.V."/>
            <person name="Hasman H."/>
            <person name="Wang M."/>
            <person name="Soki J."/>
            <person name="Nagy E."/>
            <person name="Justesen U.S."/>
        </authorList>
    </citation>
    <scope>NUCLEOTIDE SEQUENCE</scope>
    <source>
        <strain evidence="2">DCMOUH0018B</strain>
    </source>
</reference>
<dbReference type="InterPro" id="IPR007374">
    <property type="entry name" value="ASCH_domain"/>
</dbReference>
<dbReference type="EMBL" id="JMZZ02000156">
    <property type="protein sequence ID" value="KFX73897.1"/>
    <property type="molecule type" value="Genomic_DNA"/>
</dbReference>
<reference evidence="2" key="2">
    <citation type="submission" date="2014-07" db="EMBL/GenBank/DDBJ databases">
        <title>Genetics and epidemiology of antimicrobial resistance in B. fragilis group.</title>
        <authorList>
            <person name="Sydenham T.V."/>
            <person name="Hasman H."/>
            <person name="Kemp M."/>
            <person name="Justesen U.S."/>
        </authorList>
    </citation>
    <scope>NUCLEOTIDE SEQUENCE [LARGE SCALE GENOMIC DNA]</scope>
    <source>
        <strain evidence="2">DCMOUH0018B</strain>
    </source>
</reference>
<dbReference type="Pfam" id="PF04266">
    <property type="entry name" value="ASCH"/>
    <property type="match status" value="1"/>
</dbReference>
<name>A0A0I9S7V4_BACFG</name>